<feature type="compositionally biased region" description="Basic and acidic residues" evidence="8">
    <location>
        <begin position="352"/>
        <end position="369"/>
    </location>
</feature>
<dbReference type="GO" id="GO:0003677">
    <property type="term" value="F:DNA binding"/>
    <property type="evidence" value="ECO:0007669"/>
    <property type="project" value="UniProtKB-KW"/>
</dbReference>
<feature type="compositionally biased region" description="Basic and acidic residues" evidence="8">
    <location>
        <begin position="273"/>
        <end position="284"/>
    </location>
</feature>
<feature type="compositionally biased region" description="Polar residues" evidence="8">
    <location>
        <begin position="526"/>
        <end position="541"/>
    </location>
</feature>
<dbReference type="GO" id="GO:0005674">
    <property type="term" value="C:transcription factor TFIIF complex"/>
    <property type="evidence" value="ECO:0007669"/>
    <property type="project" value="TreeGrafter"/>
</dbReference>
<dbReference type="EMBL" id="MCOG01000020">
    <property type="protein sequence ID" value="ORY77129.1"/>
    <property type="molecule type" value="Genomic_DNA"/>
</dbReference>
<comment type="function">
    <text evidence="7">TFIIF is a general transcription initiation factor that binds to RNA polymerase II and helps to recruit it to the initiation complex in collaboration with TFIIB. It promotes transcription elongation.</text>
</comment>
<dbReference type="PANTHER" id="PTHR13011:SF0">
    <property type="entry name" value="GENERAL TRANSCRIPTION FACTOR IIF SUBUNIT 1"/>
    <property type="match status" value="1"/>
</dbReference>
<feature type="compositionally biased region" description="Low complexity" evidence="8">
    <location>
        <begin position="37"/>
        <end position="49"/>
    </location>
</feature>
<feature type="compositionally biased region" description="Acidic residues" evidence="8">
    <location>
        <begin position="370"/>
        <end position="380"/>
    </location>
</feature>
<dbReference type="Proteomes" id="UP000193920">
    <property type="component" value="Unassembled WGS sequence"/>
</dbReference>
<feature type="compositionally biased region" description="Acidic residues" evidence="8">
    <location>
        <begin position="323"/>
        <end position="351"/>
    </location>
</feature>
<keyword evidence="5 7" id="KW-0804">Transcription</keyword>
<evidence type="ECO:0000256" key="4">
    <source>
        <dbReference type="ARBA" id="ARBA00023125"/>
    </source>
</evidence>
<dbReference type="PANTHER" id="PTHR13011">
    <property type="entry name" value="TFIIF-ALPHA"/>
    <property type="match status" value="1"/>
</dbReference>
<proteinExistence type="inferred from homology"/>
<sequence length="615" mass="71655">MNNQELVNNFILQQQQQQQLQQQQLQQQQLQPPPQQQQPQQPQQQQQQPVLEKAYKLVSAKAERPHHILKFSGSRNKVDLNSFTKPIKLVRDIPQSYLDRHNYRNKNYQNKDQEESSTSKAGNNNDATQGTAPTDGVNKLDTSKIAPYGHAQKNKQNLFKKRTKQVYLGADDSSRDQTIQEIKKEKEAERYPWLLTDFDNNITNTYGGLLEGGQHANYVLFMFADDGFKVIEASKWYKFTPKLTYQTLTIEEAETKLSKTKIEQDRWMMRKKMKADEEEKKKDPEEENVGDFKPIEFKITDRDDMRQEEDMDDDQPKRKYNNIDEEDLDFDEDFQDDEEPLFGIDNDEETRESEKKQSDQIKSFSRNDEYYEEDDESENENETKLTSAGKVKNENENENGEGQNEENKANGKSNANSTASTPNPNKSEKKKDNEHKKHKYQTKDGITKTKKEQTKSKLELKSMSSSKKRLNDEANSPKKESIKKIKIKKEDGSIASVDVKKHKHDIMKKMKHKEHTGTNIKEENPDPQTKVNKKVASSNNEQEPDITEIELVRILRELQPIETRKLIPILQPTILKRNPMNKKALPKILAKLVKKNPDNKTIELKPKVMEQYKDL</sequence>
<protein>
    <recommendedName>
        <fullName evidence="7">Transcription initiation factor IIF subunit alpha</fullName>
    </recommendedName>
</protein>
<comment type="subcellular location">
    <subcellularLocation>
        <location evidence="1 7">Nucleus</location>
    </subcellularLocation>
</comment>
<keyword evidence="4 7" id="KW-0238">DNA-binding</keyword>
<feature type="compositionally biased region" description="Basic and acidic residues" evidence="8">
    <location>
        <begin position="469"/>
        <end position="492"/>
    </location>
</feature>
<evidence type="ECO:0000256" key="2">
    <source>
        <dbReference type="ARBA" id="ARBA00005249"/>
    </source>
</evidence>
<feature type="compositionally biased region" description="Basic and acidic residues" evidence="8">
    <location>
        <begin position="293"/>
        <end position="305"/>
    </location>
</feature>
<comment type="similarity">
    <text evidence="2 7">Belongs to the TFIIF alpha subunit family.</text>
</comment>
<accession>A0A1Y2EZU8</accession>
<dbReference type="OrthoDB" id="76676at2759"/>
<feature type="compositionally biased region" description="Basic residues" evidence="8">
    <location>
        <begin position="500"/>
        <end position="514"/>
    </location>
</feature>
<feature type="region of interest" description="Disordered" evidence="8">
    <location>
        <begin position="273"/>
        <end position="543"/>
    </location>
</feature>
<keyword evidence="6 7" id="KW-0539">Nucleus</keyword>
<evidence type="ECO:0000256" key="7">
    <source>
        <dbReference type="RuleBase" id="RU366044"/>
    </source>
</evidence>
<dbReference type="STRING" id="1754190.A0A1Y2EZU8"/>
<dbReference type="GO" id="GO:0032968">
    <property type="term" value="P:positive regulation of transcription elongation by RNA polymerase II"/>
    <property type="evidence" value="ECO:0007669"/>
    <property type="project" value="InterPro"/>
</dbReference>
<feature type="region of interest" description="Disordered" evidence="8">
    <location>
        <begin position="21"/>
        <end position="50"/>
    </location>
</feature>
<gene>
    <name evidence="9" type="ORF">LY90DRAFT_501512</name>
</gene>
<feature type="compositionally biased region" description="Polar residues" evidence="8">
    <location>
        <begin position="413"/>
        <end position="424"/>
    </location>
</feature>
<feature type="compositionally biased region" description="Basic and acidic residues" evidence="8">
    <location>
        <begin position="426"/>
        <end position="460"/>
    </location>
</feature>
<dbReference type="GO" id="GO:0001096">
    <property type="term" value="F:TFIIF-class transcription factor complex binding"/>
    <property type="evidence" value="ECO:0007669"/>
    <property type="project" value="TreeGrafter"/>
</dbReference>
<evidence type="ECO:0000256" key="6">
    <source>
        <dbReference type="ARBA" id="ARBA00023242"/>
    </source>
</evidence>
<dbReference type="GO" id="GO:0006367">
    <property type="term" value="P:transcription initiation at RNA polymerase II promoter"/>
    <property type="evidence" value="ECO:0007669"/>
    <property type="project" value="InterPro"/>
</dbReference>
<dbReference type="InterPro" id="IPR011039">
    <property type="entry name" value="TFIIF_interaction"/>
</dbReference>
<reference evidence="9 10" key="1">
    <citation type="submission" date="2016-08" db="EMBL/GenBank/DDBJ databases">
        <title>A Parts List for Fungal Cellulosomes Revealed by Comparative Genomics.</title>
        <authorList>
            <consortium name="DOE Joint Genome Institute"/>
            <person name="Haitjema C.H."/>
            <person name="Gilmore S.P."/>
            <person name="Henske J.K."/>
            <person name="Solomon K.V."/>
            <person name="De Groot R."/>
            <person name="Kuo A."/>
            <person name="Mondo S.J."/>
            <person name="Salamov A.A."/>
            <person name="Labutti K."/>
            <person name="Zhao Z."/>
            <person name="Chiniquy J."/>
            <person name="Barry K."/>
            <person name="Brewer H.M."/>
            <person name="Purvine S.O."/>
            <person name="Wright A.T."/>
            <person name="Boxma B."/>
            <person name="Van Alen T."/>
            <person name="Hackstein J.H."/>
            <person name="Baker S.E."/>
            <person name="Grigoriev I.V."/>
            <person name="O'Malley M.A."/>
        </authorList>
    </citation>
    <scope>NUCLEOTIDE SEQUENCE [LARGE SCALE GENOMIC DNA]</scope>
    <source>
        <strain evidence="9 10">G1</strain>
    </source>
</reference>
<name>A0A1Y2EZU8_9FUNG</name>
<evidence type="ECO:0000256" key="3">
    <source>
        <dbReference type="ARBA" id="ARBA00023015"/>
    </source>
</evidence>
<evidence type="ECO:0000256" key="5">
    <source>
        <dbReference type="ARBA" id="ARBA00023163"/>
    </source>
</evidence>
<dbReference type="AlphaFoldDB" id="A0A1Y2EZU8"/>
<dbReference type="SUPFAM" id="SSF50916">
    <property type="entry name" value="Rap30/74 interaction domains"/>
    <property type="match status" value="1"/>
</dbReference>
<evidence type="ECO:0000256" key="1">
    <source>
        <dbReference type="ARBA" id="ARBA00004123"/>
    </source>
</evidence>
<dbReference type="InterPro" id="IPR008851">
    <property type="entry name" value="TFIIF-alpha"/>
</dbReference>
<dbReference type="GO" id="GO:0016251">
    <property type="term" value="F:RNA polymerase II general transcription initiation factor activity"/>
    <property type="evidence" value="ECO:0007669"/>
    <property type="project" value="TreeGrafter"/>
</dbReference>
<feature type="compositionally biased region" description="Polar residues" evidence="8">
    <location>
        <begin position="115"/>
        <end position="132"/>
    </location>
</feature>
<comment type="caution">
    <text evidence="9">The sequence shown here is derived from an EMBL/GenBank/DDBJ whole genome shotgun (WGS) entry which is preliminary data.</text>
</comment>
<keyword evidence="10" id="KW-1185">Reference proteome</keyword>
<feature type="compositionally biased region" description="Low complexity" evidence="8">
    <location>
        <begin position="21"/>
        <end position="30"/>
    </location>
</feature>
<evidence type="ECO:0000313" key="10">
    <source>
        <dbReference type="Proteomes" id="UP000193920"/>
    </source>
</evidence>
<keyword evidence="3 7" id="KW-0805">Transcription regulation</keyword>
<feature type="region of interest" description="Disordered" evidence="8">
    <location>
        <begin position="98"/>
        <end position="142"/>
    </location>
</feature>
<evidence type="ECO:0000313" key="9">
    <source>
        <dbReference type="EMBL" id="ORY77129.1"/>
    </source>
</evidence>
<dbReference type="Pfam" id="PF05793">
    <property type="entry name" value="TFIIF_alpha"/>
    <property type="match status" value="1"/>
</dbReference>
<dbReference type="SUPFAM" id="SSF81995">
    <property type="entry name" value="beta-sandwich domain of Sec23/24"/>
    <property type="match status" value="1"/>
</dbReference>
<evidence type="ECO:0000256" key="8">
    <source>
        <dbReference type="SAM" id="MobiDB-lite"/>
    </source>
</evidence>
<organism evidence="9 10">
    <name type="scientific">Neocallimastix californiae</name>
    <dbReference type="NCBI Taxonomy" id="1754190"/>
    <lineage>
        <taxon>Eukaryota</taxon>
        <taxon>Fungi</taxon>
        <taxon>Fungi incertae sedis</taxon>
        <taxon>Chytridiomycota</taxon>
        <taxon>Chytridiomycota incertae sedis</taxon>
        <taxon>Neocallimastigomycetes</taxon>
        <taxon>Neocallimastigales</taxon>
        <taxon>Neocallimastigaceae</taxon>
        <taxon>Neocallimastix</taxon>
    </lineage>
</organism>